<feature type="transmembrane region" description="Helical" evidence="5">
    <location>
        <begin position="93"/>
        <end position="115"/>
    </location>
</feature>
<gene>
    <name evidence="6" type="ORF">niasHT_038523</name>
</gene>
<reference evidence="6 7" key="1">
    <citation type="submission" date="2024-10" db="EMBL/GenBank/DDBJ databases">
        <authorList>
            <person name="Kim D."/>
        </authorList>
    </citation>
    <scope>NUCLEOTIDE SEQUENCE [LARGE SCALE GENOMIC DNA]</scope>
    <source>
        <strain evidence="6">BH-2024</strain>
    </source>
</reference>
<dbReference type="EMBL" id="JBICBT010001317">
    <property type="protein sequence ID" value="KAL3073385.1"/>
    <property type="molecule type" value="Genomic_DNA"/>
</dbReference>
<evidence type="ECO:0000256" key="3">
    <source>
        <dbReference type="ARBA" id="ARBA00022989"/>
    </source>
</evidence>
<evidence type="ECO:0000313" key="6">
    <source>
        <dbReference type="EMBL" id="KAL3073385.1"/>
    </source>
</evidence>
<feature type="transmembrane region" description="Helical" evidence="5">
    <location>
        <begin position="136"/>
        <end position="157"/>
    </location>
</feature>
<evidence type="ECO:0000256" key="2">
    <source>
        <dbReference type="ARBA" id="ARBA00022692"/>
    </source>
</evidence>
<evidence type="ECO:0000256" key="4">
    <source>
        <dbReference type="ARBA" id="ARBA00023136"/>
    </source>
</evidence>
<dbReference type="PANTHER" id="PTHR23360:SF5">
    <property type="entry name" value="G-PROTEIN COUPLED RECEPTORS FAMILY 1 PROFILE DOMAIN-CONTAINING PROTEIN"/>
    <property type="match status" value="1"/>
</dbReference>
<keyword evidence="2 5" id="KW-0812">Transmembrane</keyword>
<comment type="subcellular location">
    <subcellularLocation>
        <location evidence="1">Membrane</location>
    </subcellularLocation>
</comment>
<sequence length="278" mass="31161">MADKSNITFYLAFKDVHPNWSLIGFAAIYGIITTFGVIFNSSVIVVTCLTKSFRGTVNYFLALYSFFEMVHQSGNFLYVYTAFSGQNFIEYRLAAIILFIPVIGLGGITPAMFCTGVDRLIGIAFSEFHDNLKKRLYLALLTVISVSYGFCFSVSVYQIAIEIGLPSADSINRRTFRALFCIITVNIGGFFFTLICYILLIPKISSPITAWFCNAITAIPLNIGSASSGPILYFTSTEYRQAFQTVFPFVFNRISNPNRINRNEAKEQAHQQSLLRTL</sequence>
<dbReference type="AlphaFoldDB" id="A0ABD2I6C3"/>
<feature type="transmembrane region" description="Helical" evidence="5">
    <location>
        <begin position="177"/>
        <end position="200"/>
    </location>
</feature>
<dbReference type="Pfam" id="PF10320">
    <property type="entry name" value="7TM_GPCR_Srsx"/>
    <property type="match status" value="1"/>
</dbReference>
<dbReference type="Proteomes" id="UP001620626">
    <property type="component" value="Unassembled WGS sequence"/>
</dbReference>
<dbReference type="Gene3D" id="1.20.1070.10">
    <property type="entry name" value="Rhodopsin 7-helix transmembrane proteins"/>
    <property type="match status" value="1"/>
</dbReference>
<dbReference type="SMART" id="SM01381">
    <property type="entry name" value="7TM_GPCR_Srsx"/>
    <property type="match status" value="1"/>
</dbReference>
<organism evidence="6 7">
    <name type="scientific">Heterodera trifolii</name>
    <dbReference type="NCBI Taxonomy" id="157864"/>
    <lineage>
        <taxon>Eukaryota</taxon>
        <taxon>Metazoa</taxon>
        <taxon>Ecdysozoa</taxon>
        <taxon>Nematoda</taxon>
        <taxon>Chromadorea</taxon>
        <taxon>Rhabditida</taxon>
        <taxon>Tylenchina</taxon>
        <taxon>Tylenchomorpha</taxon>
        <taxon>Tylenchoidea</taxon>
        <taxon>Heteroderidae</taxon>
        <taxon>Heteroderinae</taxon>
        <taxon>Heterodera</taxon>
    </lineage>
</organism>
<dbReference type="GO" id="GO:0016020">
    <property type="term" value="C:membrane"/>
    <property type="evidence" value="ECO:0007669"/>
    <property type="project" value="UniProtKB-SubCell"/>
</dbReference>
<dbReference type="PANTHER" id="PTHR23360">
    <property type="entry name" value="G-PROTEIN COUPLED RECEPTORS FAMILY 1 PROFILE DOMAIN-CONTAINING PROTEIN-RELATED"/>
    <property type="match status" value="1"/>
</dbReference>
<evidence type="ECO:0000256" key="5">
    <source>
        <dbReference type="SAM" id="Phobius"/>
    </source>
</evidence>
<comment type="caution">
    <text evidence="6">The sequence shown here is derived from an EMBL/GenBank/DDBJ whole genome shotgun (WGS) entry which is preliminary data.</text>
</comment>
<dbReference type="InterPro" id="IPR047130">
    <property type="entry name" value="7TM_GPCR_Srsx_nematod"/>
</dbReference>
<evidence type="ECO:0000313" key="7">
    <source>
        <dbReference type="Proteomes" id="UP001620626"/>
    </source>
</evidence>
<feature type="transmembrane region" description="Helical" evidence="5">
    <location>
        <begin position="61"/>
        <end position="81"/>
    </location>
</feature>
<keyword evidence="3 5" id="KW-1133">Transmembrane helix</keyword>
<keyword evidence="7" id="KW-1185">Reference proteome</keyword>
<evidence type="ECO:0000256" key="1">
    <source>
        <dbReference type="ARBA" id="ARBA00004370"/>
    </source>
</evidence>
<feature type="transmembrane region" description="Helical" evidence="5">
    <location>
        <begin position="20"/>
        <end position="49"/>
    </location>
</feature>
<dbReference type="InterPro" id="IPR000276">
    <property type="entry name" value="GPCR_Rhodpsn"/>
</dbReference>
<protein>
    <submittedName>
        <fullName evidence="6">Uncharacterized protein</fullName>
    </submittedName>
</protein>
<proteinExistence type="predicted"/>
<name>A0ABD2I6C3_9BILA</name>
<keyword evidence="4 5" id="KW-0472">Membrane</keyword>
<accession>A0ABD2I6C3</accession>
<dbReference type="SUPFAM" id="SSF81321">
    <property type="entry name" value="Family A G protein-coupled receptor-like"/>
    <property type="match status" value="1"/>
</dbReference>
<dbReference type="InterPro" id="IPR019424">
    <property type="entry name" value="7TM_GPCR_Srsx"/>
</dbReference>